<keyword evidence="3 11" id="KW-0349">Heme</keyword>
<dbReference type="InterPro" id="IPR050665">
    <property type="entry name" value="Cytochrome_P450_Monooxygen"/>
</dbReference>
<keyword evidence="13" id="KW-1185">Reference proteome</keyword>
<name>A0ABR0D214_9LAMI</name>
<gene>
    <name evidence="12" type="ORF">RD792_010005</name>
</gene>
<protein>
    <recommendedName>
        <fullName evidence="14">Cytochrome P450</fullName>
    </recommendedName>
</protein>
<dbReference type="PROSITE" id="PS00086">
    <property type="entry name" value="CYTOCHROME_P450"/>
    <property type="match status" value="1"/>
</dbReference>
<evidence type="ECO:0000256" key="7">
    <source>
        <dbReference type="ARBA" id="ARBA00023002"/>
    </source>
</evidence>
<evidence type="ECO:0000256" key="9">
    <source>
        <dbReference type="ARBA" id="ARBA00023033"/>
    </source>
</evidence>
<dbReference type="InterPro" id="IPR036396">
    <property type="entry name" value="Cyt_P450_sf"/>
</dbReference>
<dbReference type="EMBL" id="JAYDYQ010002534">
    <property type="protein sequence ID" value="KAK4482833.1"/>
    <property type="molecule type" value="Genomic_DNA"/>
</dbReference>
<evidence type="ECO:0000256" key="2">
    <source>
        <dbReference type="ARBA" id="ARBA00010617"/>
    </source>
</evidence>
<dbReference type="PRINTS" id="PR00463">
    <property type="entry name" value="EP450I"/>
</dbReference>
<keyword evidence="4" id="KW-0812">Transmembrane</keyword>
<dbReference type="PANTHER" id="PTHR24282:SF273">
    <property type="entry name" value="CYTOCHROME P450 CYP72A219-LIKE"/>
    <property type="match status" value="1"/>
</dbReference>
<evidence type="ECO:0000256" key="1">
    <source>
        <dbReference type="ARBA" id="ARBA00004167"/>
    </source>
</evidence>
<dbReference type="SUPFAM" id="SSF48264">
    <property type="entry name" value="Cytochrome P450"/>
    <property type="match status" value="1"/>
</dbReference>
<organism evidence="12 13">
    <name type="scientific">Penstemon davidsonii</name>
    <dbReference type="NCBI Taxonomy" id="160366"/>
    <lineage>
        <taxon>Eukaryota</taxon>
        <taxon>Viridiplantae</taxon>
        <taxon>Streptophyta</taxon>
        <taxon>Embryophyta</taxon>
        <taxon>Tracheophyta</taxon>
        <taxon>Spermatophyta</taxon>
        <taxon>Magnoliopsida</taxon>
        <taxon>eudicotyledons</taxon>
        <taxon>Gunneridae</taxon>
        <taxon>Pentapetalae</taxon>
        <taxon>asterids</taxon>
        <taxon>lamiids</taxon>
        <taxon>Lamiales</taxon>
        <taxon>Plantaginaceae</taxon>
        <taxon>Cheloneae</taxon>
        <taxon>Penstemon</taxon>
    </lineage>
</organism>
<comment type="subcellular location">
    <subcellularLocation>
        <location evidence="1">Membrane</location>
        <topology evidence="1">Single-pass membrane protein</topology>
    </subcellularLocation>
</comment>
<dbReference type="InterPro" id="IPR017972">
    <property type="entry name" value="Cyt_P450_CS"/>
</dbReference>
<accession>A0ABR0D214</accession>
<dbReference type="Pfam" id="PF00067">
    <property type="entry name" value="p450"/>
    <property type="match status" value="1"/>
</dbReference>
<evidence type="ECO:0000256" key="10">
    <source>
        <dbReference type="ARBA" id="ARBA00023136"/>
    </source>
</evidence>
<keyword evidence="10" id="KW-0472">Membrane</keyword>
<keyword evidence="8 11" id="KW-0408">Iron</keyword>
<dbReference type="Gene3D" id="1.10.630.10">
    <property type="entry name" value="Cytochrome P450"/>
    <property type="match status" value="1"/>
</dbReference>
<dbReference type="Proteomes" id="UP001291926">
    <property type="component" value="Unassembled WGS sequence"/>
</dbReference>
<evidence type="ECO:0000256" key="6">
    <source>
        <dbReference type="ARBA" id="ARBA00022989"/>
    </source>
</evidence>
<comment type="similarity">
    <text evidence="2 11">Belongs to the cytochrome P450 family.</text>
</comment>
<dbReference type="InterPro" id="IPR001128">
    <property type="entry name" value="Cyt_P450"/>
</dbReference>
<evidence type="ECO:0000256" key="11">
    <source>
        <dbReference type="RuleBase" id="RU000461"/>
    </source>
</evidence>
<evidence type="ECO:0000313" key="12">
    <source>
        <dbReference type="EMBL" id="KAK4482833.1"/>
    </source>
</evidence>
<evidence type="ECO:0000313" key="13">
    <source>
        <dbReference type="Proteomes" id="UP001291926"/>
    </source>
</evidence>
<evidence type="ECO:0000256" key="8">
    <source>
        <dbReference type="ARBA" id="ARBA00023004"/>
    </source>
</evidence>
<keyword evidence="5 11" id="KW-0479">Metal-binding</keyword>
<dbReference type="PRINTS" id="PR00385">
    <property type="entry name" value="P450"/>
</dbReference>
<keyword evidence="9 11" id="KW-0503">Monooxygenase</keyword>
<evidence type="ECO:0000256" key="4">
    <source>
        <dbReference type="ARBA" id="ARBA00022692"/>
    </source>
</evidence>
<reference evidence="12 13" key="1">
    <citation type="journal article" date="2023" name="bioRxiv">
        <title>Genome report: Whole genome sequence and annotation of Penstemon davidsonii.</title>
        <authorList>
            <person name="Ostevik K.L."/>
            <person name="Alabady M."/>
            <person name="Zhang M."/>
            <person name="Rausher M.D."/>
        </authorList>
    </citation>
    <scope>NUCLEOTIDE SEQUENCE [LARGE SCALE GENOMIC DNA]</scope>
    <source>
        <strain evidence="12">DNT005</strain>
        <tissue evidence="12">Whole leaf</tissue>
    </source>
</reference>
<keyword evidence="7 11" id="KW-0560">Oxidoreductase</keyword>
<dbReference type="InterPro" id="IPR002401">
    <property type="entry name" value="Cyt_P450_E_grp-I"/>
</dbReference>
<comment type="caution">
    <text evidence="12">The sequence shown here is derived from an EMBL/GenBank/DDBJ whole genome shotgun (WGS) entry which is preliminary data.</text>
</comment>
<evidence type="ECO:0000256" key="5">
    <source>
        <dbReference type="ARBA" id="ARBA00022723"/>
    </source>
</evidence>
<evidence type="ECO:0000256" key="3">
    <source>
        <dbReference type="ARBA" id="ARBA00022617"/>
    </source>
</evidence>
<evidence type="ECO:0008006" key="14">
    <source>
        <dbReference type="Google" id="ProtNLM"/>
    </source>
</evidence>
<proteinExistence type="inferred from homology"/>
<dbReference type="PANTHER" id="PTHR24282">
    <property type="entry name" value="CYTOCHROME P450 FAMILY MEMBER"/>
    <property type="match status" value="1"/>
</dbReference>
<sequence>MWDFVIIAVFTLLLIWVVKFVNWTLGLYDDVVPRVIPFINKTIEKYGEIAFAWIGPRPQLIIAEGDLMKAVLNKYRDYQRSYDASNKIIRLVFGGLAHYEGDKWSKSRMKLNPAFHVDKLKILKDGSNIVNIVHYLEDYSGLVVTRTLFGAPFTPQMRKNFHILNDLTIMANAPSSPFNIPGLWYLPTERKRKALAMEKEVRDSLLSVINERLQVRKLDGKRGQDLLDLFLDELYDIETTTNNREKARIIDEAIANCKMFCFGGFDTTSNLLVFTLITLAIHQNWQTLAREEVLKVLGNNNDITNDTLNQLKIVSMILYEVLRLYPPAFEISRVVEENTELGGYHIPKGILLQLPVALLHRNTEIWGEDALEFKPERFSEGILKASNGHAAFIPFGWGPRICIGQNYALMEGKIFVAQLLRTFKFELAPTYKHAPYAAFTVQPQYGAPLVFHKL</sequence>
<keyword evidence="6" id="KW-1133">Transmembrane helix</keyword>